<reference evidence="7 8" key="1">
    <citation type="submission" date="2019-10" db="EMBL/GenBank/DDBJ databases">
        <authorList>
            <person name="Palmer J.M."/>
        </authorList>
    </citation>
    <scope>NUCLEOTIDE SEQUENCE [LARGE SCALE GENOMIC DNA]</scope>
    <source>
        <strain evidence="7 8">TWF694</strain>
    </source>
</reference>
<name>A0AAV9X6U4_9PEZI</name>
<evidence type="ECO:0000259" key="6">
    <source>
        <dbReference type="Pfam" id="PF01965"/>
    </source>
</evidence>
<organism evidence="7 8">
    <name type="scientific">Orbilia ellipsospora</name>
    <dbReference type="NCBI Taxonomy" id="2528407"/>
    <lineage>
        <taxon>Eukaryota</taxon>
        <taxon>Fungi</taxon>
        <taxon>Dikarya</taxon>
        <taxon>Ascomycota</taxon>
        <taxon>Pezizomycotina</taxon>
        <taxon>Orbiliomycetes</taxon>
        <taxon>Orbiliales</taxon>
        <taxon>Orbiliaceae</taxon>
        <taxon>Orbilia</taxon>
    </lineage>
</organism>
<dbReference type="GO" id="GO:0019172">
    <property type="term" value="F:glyoxalase III activity"/>
    <property type="evidence" value="ECO:0007669"/>
    <property type="project" value="UniProtKB-EC"/>
</dbReference>
<evidence type="ECO:0000256" key="3">
    <source>
        <dbReference type="ARBA" id="ARBA00023239"/>
    </source>
</evidence>
<evidence type="ECO:0000256" key="4">
    <source>
        <dbReference type="ARBA" id="ARBA00038493"/>
    </source>
</evidence>
<evidence type="ECO:0000313" key="7">
    <source>
        <dbReference type="EMBL" id="KAK6537673.1"/>
    </source>
</evidence>
<dbReference type="CDD" id="cd03141">
    <property type="entry name" value="GATase1_Hsp31_like"/>
    <property type="match status" value="1"/>
</dbReference>
<keyword evidence="3" id="KW-0456">Lyase</keyword>
<evidence type="ECO:0000256" key="1">
    <source>
        <dbReference type="ARBA" id="ARBA00013134"/>
    </source>
</evidence>
<dbReference type="EMBL" id="JAVHJO010000009">
    <property type="protein sequence ID" value="KAK6537673.1"/>
    <property type="molecule type" value="Genomic_DNA"/>
</dbReference>
<comment type="similarity">
    <text evidence="4">Belongs to the peptidase C56 family. HSP31-like subfamily.</text>
</comment>
<dbReference type="Pfam" id="PF01965">
    <property type="entry name" value="DJ-1_PfpI"/>
    <property type="match status" value="1"/>
</dbReference>
<evidence type="ECO:0000313" key="8">
    <source>
        <dbReference type="Proteomes" id="UP001365542"/>
    </source>
</evidence>
<comment type="catalytic activity">
    <reaction evidence="5">
        <text>methylglyoxal + H2O = (R)-lactate + H(+)</text>
        <dbReference type="Rhea" id="RHEA:27754"/>
        <dbReference type="ChEBI" id="CHEBI:15377"/>
        <dbReference type="ChEBI" id="CHEBI:15378"/>
        <dbReference type="ChEBI" id="CHEBI:16004"/>
        <dbReference type="ChEBI" id="CHEBI:17158"/>
        <dbReference type="EC" id="4.2.1.130"/>
    </reaction>
</comment>
<dbReference type="PANTHER" id="PTHR48094:SF11">
    <property type="entry name" value="GLUTATHIONE-INDEPENDENT GLYOXALASE HSP31-RELATED"/>
    <property type="match status" value="1"/>
</dbReference>
<evidence type="ECO:0000256" key="5">
    <source>
        <dbReference type="ARBA" id="ARBA00048082"/>
    </source>
</evidence>
<keyword evidence="2" id="KW-0346">Stress response</keyword>
<dbReference type="InterPro" id="IPR029062">
    <property type="entry name" value="Class_I_gatase-like"/>
</dbReference>
<keyword evidence="8" id="KW-1185">Reference proteome</keyword>
<feature type="domain" description="DJ-1/PfpI" evidence="6">
    <location>
        <begin position="93"/>
        <end position="151"/>
    </location>
</feature>
<dbReference type="Gene3D" id="3.40.50.880">
    <property type="match status" value="1"/>
</dbReference>
<dbReference type="GO" id="GO:0005737">
    <property type="term" value="C:cytoplasm"/>
    <property type="evidence" value="ECO:0007669"/>
    <property type="project" value="TreeGrafter"/>
</dbReference>
<proteinExistence type="inferred from homology"/>
<dbReference type="AlphaFoldDB" id="A0AAV9X6U4"/>
<dbReference type="PANTHER" id="PTHR48094">
    <property type="entry name" value="PROTEIN/NUCLEIC ACID DEGLYCASE DJ-1-RELATED"/>
    <property type="match status" value="1"/>
</dbReference>
<dbReference type="SUPFAM" id="SSF52317">
    <property type="entry name" value="Class I glutamine amidotransferase-like"/>
    <property type="match status" value="1"/>
</dbReference>
<dbReference type="EC" id="4.2.1.130" evidence="1"/>
<sequence>MSSKKNVLIVLTSHDQMGNTGKPTGWYLPEFAHPYYELEPHAELTIASPKGGKAPLDPSSVEAFKGDEMASKFLAEKKELWENTHMLVKFLGKADQFDAIFYVGGHGPMFDLATDNTSIALAKEFYEKGKIVSAVCHGPAALVNVVLSNGEHLIHDQPVTGFTNDEEDAVQLSSVMPFMLETQMKANGGKFEKAGKPWESQVSVGRGGKLITGQNPASATPIGKEILIQLGVKA</sequence>
<protein>
    <recommendedName>
        <fullName evidence="1">D-lactate dehydratase</fullName>
        <ecNumber evidence="1">4.2.1.130</ecNumber>
    </recommendedName>
</protein>
<dbReference type="InterPro" id="IPR002818">
    <property type="entry name" value="DJ-1/PfpI"/>
</dbReference>
<dbReference type="GO" id="GO:0019243">
    <property type="term" value="P:methylglyoxal catabolic process to D-lactate via S-lactoyl-glutathione"/>
    <property type="evidence" value="ECO:0007669"/>
    <property type="project" value="TreeGrafter"/>
</dbReference>
<dbReference type="InterPro" id="IPR050325">
    <property type="entry name" value="Prot/Nucl_acid_deglycase"/>
</dbReference>
<gene>
    <name evidence="7" type="ORF">TWF694_011847</name>
</gene>
<comment type="caution">
    <text evidence="7">The sequence shown here is derived from an EMBL/GenBank/DDBJ whole genome shotgun (WGS) entry which is preliminary data.</text>
</comment>
<evidence type="ECO:0000256" key="2">
    <source>
        <dbReference type="ARBA" id="ARBA00023016"/>
    </source>
</evidence>
<dbReference type="Proteomes" id="UP001365542">
    <property type="component" value="Unassembled WGS sequence"/>
</dbReference>
<accession>A0AAV9X6U4</accession>